<dbReference type="InterPro" id="IPR017850">
    <property type="entry name" value="Alkaline_phosphatase_core_sf"/>
</dbReference>
<dbReference type="GO" id="GO:0004065">
    <property type="term" value="F:arylsulfatase activity"/>
    <property type="evidence" value="ECO:0007669"/>
    <property type="project" value="TreeGrafter"/>
</dbReference>
<dbReference type="CDD" id="cd16027">
    <property type="entry name" value="SGSH"/>
    <property type="match status" value="1"/>
</dbReference>
<comment type="caution">
    <text evidence="4">The sequence shown here is derived from an EMBL/GenBank/DDBJ whole genome shotgun (WGS) entry which is preliminary data.</text>
</comment>
<dbReference type="EMBL" id="BAAADV010000005">
    <property type="protein sequence ID" value="GAA0676137.1"/>
    <property type="molecule type" value="Genomic_DNA"/>
</dbReference>
<dbReference type="InterPro" id="IPR000917">
    <property type="entry name" value="Sulfatase_N"/>
</dbReference>
<protein>
    <submittedName>
        <fullName evidence="4">Sulfatase</fullName>
    </submittedName>
</protein>
<organism evidence="4 5">
    <name type="scientific">Natronoarchaeum mannanilyticum</name>
    <dbReference type="NCBI Taxonomy" id="926360"/>
    <lineage>
        <taxon>Archaea</taxon>
        <taxon>Methanobacteriati</taxon>
        <taxon>Methanobacteriota</taxon>
        <taxon>Stenosarchaea group</taxon>
        <taxon>Halobacteria</taxon>
        <taxon>Halobacteriales</taxon>
        <taxon>Natronoarchaeaceae</taxon>
    </lineage>
</organism>
<reference evidence="4 5" key="1">
    <citation type="journal article" date="2019" name="Int. J. Syst. Evol. Microbiol.">
        <title>The Global Catalogue of Microorganisms (GCM) 10K type strain sequencing project: providing services to taxonomists for standard genome sequencing and annotation.</title>
        <authorList>
            <consortium name="The Broad Institute Genomics Platform"/>
            <consortium name="The Broad Institute Genome Sequencing Center for Infectious Disease"/>
            <person name="Wu L."/>
            <person name="Ma J."/>
        </authorList>
    </citation>
    <scope>NUCLEOTIDE SEQUENCE [LARGE SCALE GENOMIC DNA]</scope>
    <source>
        <strain evidence="4 5">JCM 16328</strain>
    </source>
</reference>
<keyword evidence="5" id="KW-1185">Reference proteome</keyword>
<evidence type="ECO:0000313" key="4">
    <source>
        <dbReference type="EMBL" id="GAA0676137.1"/>
    </source>
</evidence>
<dbReference type="PANTHER" id="PTHR42693">
    <property type="entry name" value="ARYLSULFATASE FAMILY MEMBER"/>
    <property type="match status" value="1"/>
</dbReference>
<evidence type="ECO:0000313" key="5">
    <source>
        <dbReference type="Proteomes" id="UP001500420"/>
    </source>
</evidence>
<dbReference type="PANTHER" id="PTHR42693:SF53">
    <property type="entry name" value="ENDO-4-O-SULFATASE"/>
    <property type="match status" value="1"/>
</dbReference>
<evidence type="ECO:0000259" key="3">
    <source>
        <dbReference type="Pfam" id="PF00884"/>
    </source>
</evidence>
<gene>
    <name evidence="4" type="ORF">GCM10009020_24920</name>
</gene>
<dbReference type="SUPFAM" id="SSF53649">
    <property type="entry name" value="Alkaline phosphatase-like"/>
    <property type="match status" value="1"/>
</dbReference>
<comment type="similarity">
    <text evidence="1">Belongs to the sulfatase family.</text>
</comment>
<dbReference type="Proteomes" id="UP001500420">
    <property type="component" value="Unassembled WGS sequence"/>
</dbReference>
<feature type="domain" description="Sulfatase N-terminal" evidence="3">
    <location>
        <begin position="8"/>
        <end position="299"/>
    </location>
</feature>
<evidence type="ECO:0000256" key="2">
    <source>
        <dbReference type="ARBA" id="ARBA00022801"/>
    </source>
</evidence>
<proteinExistence type="inferred from homology"/>
<dbReference type="Gene3D" id="3.40.720.10">
    <property type="entry name" value="Alkaline Phosphatase, subunit A"/>
    <property type="match status" value="1"/>
</dbReference>
<dbReference type="InterPro" id="IPR050738">
    <property type="entry name" value="Sulfatase"/>
</dbReference>
<name>A0AAV3TAY1_9EURY</name>
<dbReference type="Pfam" id="PF00884">
    <property type="entry name" value="Sulfatase"/>
    <property type="match status" value="1"/>
</dbReference>
<evidence type="ECO:0000256" key="1">
    <source>
        <dbReference type="ARBA" id="ARBA00008779"/>
    </source>
</evidence>
<sequence length="445" mass="50580">MPLVGSEPNVVLIHCHDLGRRIGCYDRDVDTPALESLADDGAVFENHFVTAPQCSPSRSSIHTGEFPHVNGLMGLAHGRWEIDDRFATLPAALAEREYETYLFGLQHAATDPQSLGFEHVFPGGARTSPVSPTDHAVNRARDVARAFRSFLDNDPPTEPFFASLGFFEAHRVRLDDRYGFDDDNYEMADPAGVEALPYLPDRERIRRDLAEMEGMIEAIDEAVDAVLDALDAADLADDTLVVFTTEHGIAFPRAKGCCYDPGIEAALLLRYPGEIDGGERYDELVSNVDLFPTILEMADGTVLDEVSGQSFLPLFTDQEHYQRELVFAEMTWHDRYNPIRAVRTERYKYIRSFWHLPDVYMTDDILMSEAGRAVREEFQSNPRPYAELYDLEADPYERDNLAEDDQYRHVRDELERRLVAWMRRTEDPLLSGPIPPADYDEIVPW</sequence>
<dbReference type="AlphaFoldDB" id="A0AAV3TAY1"/>
<accession>A0AAV3TAY1</accession>
<keyword evidence="2" id="KW-0378">Hydrolase</keyword>